<accession>A0A978UCQ6</accession>
<evidence type="ECO:0000313" key="2">
    <source>
        <dbReference type="EMBL" id="KAH7512549.1"/>
    </source>
</evidence>
<dbReference type="InterPro" id="IPR057425">
    <property type="entry name" value="DUF2921_N"/>
</dbReference>
<protein>
    <recommendedName>
        <fullName evidence="1">DUF2921 domain-containing protein</fullName>
    </recommendedName>
</protein>
<dbReference type="Pfam" id="PF25333">
    <property type="entry name" value="DUF2921_N"/>
    <property type="match status" value="2"/>
</dbReference>
<reference evidence="2" key="1">
    <citation type="journal article" date="2021" name="Front. Plant Sci.">
        <title>Chromosome-Scale Genome Assembly for Chinese Sour Jujube and Insights Into Its Genome Evolution and Domestication Signature.</title>
        <authorList>
            <person name="Shen L.-Y."/>
            <person name="Luo H."/>
            <person name="Wang X.-L."/>
            <person name="Wang X.-M."/>
            <person name="Qiu X.-J."/>
            <person name="Liu H."/>
            <person name="Zhou S.-S."/>
            <person name="Jia K.-H."/>
            <person name="Nie S."/>
            <person name="Bao Y.-T."/>
            <person name="Zhang R.-G."/>
            <person name="Yun Q.-Z."/>
            <person name="Chai Y.-H."/>
            <person name="Lu J.-Y."/>
            <person name="Li Y."/>
            <person name="Zhao S.-W."/>
            <person name="Mao J.-F."/>
            <person name="Jia S.-G."/>
            <person name="Mao Y.-M."/>
        </authorList>
    </citation>
    <scope>NUCLEOTIDE SEQUENCE</scope>
    <source>
        <strain evidence="2">AT0</strain>
        <tissue evidence="2">Leaf</tissue>
    </source>
</reference>
<comment type="caution">
    <text evidence="2">The sequence shown here is derived from an EMBL/GenBank/DDBJ whole genome shotgun (WGS) entry which is preliminary data.</text>
</comment>
<organism evidence="2 3">
    <name type="scientific">Ziziphus jujuba var. spinosa</name>
    <dbReference type="NCBI Taxonomy" id="714518"/>
    <lineage>
        <taxon>Eukaryota</taxon>
        <taxon>Viridiplantae</taxon>
        <taxon>Streptophyta</taxon>
        <taxon>Embryophyta</taxon>
        <taxon>Tracheophyta</taxon>
        <taxon>Spermatophyta</taxon>
        <taxon>Magnoliopsida</taxon>
        <taxon>eudicotyledons</taxon>
        <taxon>Gunneridae</taxon>
        <taxon>Pentapetalae</taxon>
        <taxon>rosids</taxon>
        <taxon>fabids</taxon>
        <taxon>Rosales</taxon>
        <taxon>Rhamnaceae</taxon>
        <taxon>Paliureae</taxon>
        <taxon>Ziziphus</taxon>
    </lineage>
</organism>
<sequence>MRGRINSTLIACRFLDAADSLAEAHVGLRMNSSSPKTGTIGISYKMSISLLSDAKLDSGFGSLFSYSSSLEISAEGFYDDTTGSFSLQQIQKKIQVISIQSTRQNSDPLQFDPLILTLDTTFSITILKWLCMFFFVFLTYFLNFVSSSSASEISYSDHCASIVPEPTSTGNHFSISPLPRPRLGFLYLGGGNGVLGTLTLRKASADYYYESGSIGLEIHINGIHSLLGSKISVLDRPAILKLNNLKNSTSITSLVTGTLESDKFCPSNLNTTLIGEGMLDAKRNQLHVAACCFLDAADSLAEAHVGDCSTRLSLRFPAIWTIKNTKSIMGHIWSNKTEGELGYFDKIKFESSESLMLPDPGFNYKYTELDKVKKLCPRKKLAKHKGNTYPNPFSIPEMTLTMSVESEKRKIASVDSFPLSVGKHSVPRWQNDDTAGNLCMVGCRKLGLDSQLSMDDSLDCEIFIKIQFSPRNTYDNSGYFKGSIESTRQNSDPLHFDRLELVPHSSFCQCY</sequence>
<name>A0A978UCQ6_ZIZJJ</name>
<dbReference type="Proteomes" id="UP000813462">
    <property type="component" value="Unassembled WGS sequence"/>
</dbReference>
<feature type="domain" description="DUF2921" evidence="1">
    <location>
        <begin position="432"/>
        <end position="499"/>
    </location>
</feature>
<dbReference type="PANTHER" id="PTHR33389:SF18">
    <property type="entry name" value="OS01G0677900 PROTEIN"/>
    <property type="match status" value="1"/>
</dbReference>
<gene>
    <name evidence="2" type="ORF">FEM48_Zijuj12G0102200</name>
</gene>
<evidence type="ECO:0000313" key="3">
    <source>
        <dbReference type="Proteomes" id="UP000813462"/>
    </source>
</evidence>
<proteinExistence type="predicted"/>
<dbReference type="EMBL" id="JAEACU010000012">
    <property type="protein sequence ID" value="KAH7512549.1"/>
    <property type="molecule type" value="Genomic_DNA"/>
</dbReference>
<dbReference type="AlphaFoldDB" id="A0A978UCQ6"/>
<feature type="domain" description="DUF2921" evidence="1">
    <location>
        <begin position="155"/>
        <end position="347"/>
    </location>
</feature>
<dbReference type="PANTHER" id="PTHR33389">
    <property type="entry name" value="FAMILY PROTEIN, PUTATIVE (DUF2921)-RELATED"/>
    <property type="match status" value="1"/>
</dbReference>
<evidence type="ECO:0000259" key="1">
    <source>
        <dbReference type="Pfam" id="PF25333"/>
    </source>
</evidence>